<gene>
    <name evidence="14" type="ORF">F9K24_09725</name>
</gene>
<evidence type="ECO:0000256" key="2">
    <source>
        <dbReference type="ARBA" id="ARBA00009765"/>
    </source>
</evidence>
<dbReference type="AlphaFoldDB" id="A0A833H1M0"/>
<evidence type="ECO:0000256" key="1">
    <source>
        <dbReference type="ARBA" id="ARBA00004651"/>
    </source>
</evidence>
<evidence type="ECO:0000313" key="14">
    <source>
        <dbReference type="EMBL" id="KAB2932649.1"/>
    </source>
</evidence>
<dbReference type="InterPro" id="IPR045863">
    <property type="entry name" value="CorA_TM1_TM2"/>
</dbReference>
<evidence type="ECO:0000256" key="7">
    <source>
        <dbReference type="ARBA" id="ARBA00022989"/>
    </source>
</evidence>
<evidence type="ECO:0000256" key="10">
    <source>
        <dbReference type="ARBA" id="ARBA00034269"/>
    </source>
</evidence>
<accession>A0A833H1M0</accession>
<evidence type="ECO:0000256" key="6">
    <source>
        <dbReference type="ARBA" id="ARBA00022842"/>
    </source>
</evidence>
<dbReference type="GO" id="GO:0000287">
    <property type="term" value="F:magnesium ion binding"/>
    <property type="evidence" value="ECO:0007669"/>
    <property type="project" value="TreeGrafter"/>
</dbReference>
<dbReference type="PANTHER" id="PTHR46494">
    <property type="entry name" value="CORA FAMILY METAL ION TRANSPORTER (EUROFUNG)"/>
    <property type="match status" value="1"/>
</dbReference>
<evidence type="ECO:0000256" key="11">
    <source>
        <dbReference type="ARBA" id="ARBA00045497"/>
    </source>
</evidence>
<dbReference type="SUPFAM" id="SSF144083">
    <property type="entry name" value="Magnesium transport protein CorA, transmembrane region"/>
    <property type="match status" value="1"/>
</dbReference>
<evidence type="ECO:0000256" key="12">
    <source>
        <dbReference type="SAM" id="Coils"/>
    </source>
</evidence>
<dbReference type="InterPro" id="IPR002523">
    <property type="entry name" value="MgTranspt_CorA/ZnTranspt_ZntB"/>
</dbReference>
<dbReference type="GO" id="GO:0015087">
    <property type="term" value="F:cobalt ion transmembrane transporter activity"/>
    <property type="evidence" value="ECO:0007669"/>
    <property type="project" value="TreeGrafter"/>
</dbReference>
<protein>
    <submittedName>
        <fullName evidence="14">Magnesium transporter CorA</fullName>
    </submittedName>
</protein>
<evidence type="ECO:0000256" key="5">
    <source>
        <dbReference type="ARBA" id="ARBA00022692"/>
    </source>
</evidence>
<feature type="transmembrane region" description="Helical" evidence="13">
    <location>
        <begin position="273"/>
        <end position="293"/>
    </location>
</feature>
<keyword evidence="12" id="KW-0175">Coiled coil</keyword>
<evidence type="ECO:0000256" key="3">
    <source>
        <dbReference type="ARBA" id="ARBA00022448"/>
    </source>
</evidence>
<dbReference type="SUPFAM" id="SSF143865">
    <property type="entry name" value="CorA soluble domain-like"/>
    <property type="match status" value="1"/>
</dbReference>
<evidence type="ECO:0000256" key="4">
    <source>
        <dbReference type="ARBA" id="ARBA00022475"/>
    </source>
</evidence>
<dbReference type="CDD" id="cd12832">
    <property type="entry name" value="TmCorA-like_u3"/>
    <property type="match status" value="1"/>
</dbReference>
<keyword evidence="3" id="KW-0813">Transport</keyword>
<dbReference type="Gene3D" id="1.20.58.340">
    <property type="entry name" value="Magnesium transport protein CorA, transmembrane region"/>
    <property type="match status" value="2"/>
</dbReference>
<keyword evidence="4" id="KW-1003">Cell membrane</keyword>
<comment type="caution">
    <text evidence="14">The sequence shown here is derived from an EMBL/GenBank/DDBJ whole genome shotgun (WGS) entry which is preliminary data.</text>
</comment>
<dbReference type="Pfam" id="PF01544">
    <property type="entry name" value="CorA"/>
    <property type="match status" value="1"/>
</dbReference>
<evidence type="ECO:0000256" key="8">
    <source>
        <dbReference type="ARBA" id="ARBA00023065"/>
    </source>
</evidence>
<comment type="catalytic activity">
    <reaction evidence="10">
        <text>Mg(2+)(in) = Mg(2+)(out)</text>
        <dbReference type="Rhea" id="RHEA:29827"/>
        <dbReference type="ChEBI" id="CHEBI:18420"/>
    </reaction>
</comment>
<keyword evidence="9 13" id="KW-0472">Membrane</keyword>
<dbReference type="GO" id="GO:0050897">
    <property type="term" value="F:cobalt ion binding"/>
    <property type="evidence" value="ECO:0007669"/>
    <property type="project" value="TreeGrafter"/>
</dbReference>
<evidence type="ECO:0000256" key="9">
    <source>
        <dbReference type="ARBA" id="ARBA00023136"/>
    </source>
</evidence>
<proteinExistence type="inferred from homology"/>
<dbReference type="Proteomes" id="UP000460298">
    <property type="component" value="Unassembled WGS sequence"/>
</dbReference>
<name>A0A833H1M0_9LEPT</name>
<comment type="function">
    <text evidence="11">Mediates influx of magnesium ions. Alternates between open and closed states. Activated by low cytoplasmic Mg(2+) levels. Inactive when cytoplasmic Mg(2+) levels are high.</text>
</comment>
<dbReference type="EMBL" id="WBUI01000008">
    <property type="protein sequence ID" value="KAB2932649.1"/>
    <property type="molecule type" value="Genomic_DNA"/>
</dbReference>
<dbReference type="Gene3D" id="3.30.460.20">
    <property type="entry name" value="CorA soluble domain-like"/>
    <property type="match status" value="1"/>
</dbReference>
<evidence type="ECO:0000313" key="15">
    <source>
        <dbReference type="Proteomes" id="UP000460298"/>
    </source>
</evidence>
<keyword evidence="6" id="KW-0460">Magnesium</keyword>
<feature type="transmembrane region" description="Helical" evidence="13">
    <location>
        <begin position="241"/>
        <end position="261"/>
    </location>
</feature>
<sequence>MSEFVRTLEAPAFHWKDVVGPAHADLTALAKQYGLHRRAVEDCLDPAHLPKFERLGDKTFIILRAWDRHAAEGADTVTALTRKIAVFVADEFLLSIHRKDLRVIAALREHWQPDARDPRTGLLADIINAALSTYREPLESLIDELDRYEENIFKSRSEKDLMPALYAIKRRAYILKRMIWLHREILEKLHINSKNDPHLEDTMDNAAGLLFQAEDLHESVTGLISLHLSIASHRTNEVMRLLTIFSVFFLPLTFIVGVYGMNFDYMPELRLQWGYPATLLAMGSVSLSMFLWLRYKGWLK</sequence>
<dbReference type="PANTHER" id="PTHR46494:SF1">
    <property type="entry name" value="CORA FAMILY METAL ION TRANSPORTER (EUROFUNG)"/>
    <property type="match status" value="1"/>
</dbReference>
<dbReference type="GO" id="GO:0005886">
    <property type="term" value="C:plasma membrane"/>
    <property type="evidence" value="ECO:0007669"/>
    <property type="project" value="UniProtKB-SubCell"/>
</dbReference>
<dbReference type="InterPro" id="IPR045861">
    <property type="entry name" value="CorA_cytoplasmic_dom"/>
</dbReference>
<comment type="similarity">
    <text evidence="2">Belongs to the CorA metal ion transporter (MIT) (TC 1.A.35) family.</text>
</comment>
<keyword evidence="8" id="KW-0406">Ion transport</keyword>
<feature type="coiled-coil region" evidence="12">
    <location>
        <begin position="131"/>
        <end position="158"/>
    </location>
</feature>
<reference evidence="14 15" key="1">
    <citation type="submission" date="2019-10" db="EMBL/GenBank/DDBJ databases">
        <title>Extracellular Electron Transfer in a Candidatus Methanoperedens spp. Enrichment Culture.</title>
        <authorList>
            <person name="Berger S."/>
            <person name="Rangel Shaw D."/>
            <person name="Berben T."/>
            <person name="In 'T Zandt M."/>
            <person name="Frank J."/>
            <person name="Reimann J."/>
            <person name="Jetten M.S.M."/>
            <person name="Welte C.U."/>
        </authorList>
    </citation>
    <scope>NUCLEOTIDE SEQUENCE [LARGE SCALE GENOMIC DNA]</scope>
    <source>
        <strain evidence="14">SB12</strain>
    </source>
</reference>
<evidence type="ECO:0000256" key="13">
    <source>
        <dbReference type="SAM" id="Phobius"/>
    </source>
</evidence>
<keyword evidence="7 13" id="KW-1133">Transmembrane helix</keyword>
<organism evidence="14 15">
    <name type="scientific">Leptonema illini</name>
    <dbReference type="NCBI Taxonomy" id="183"/>
    <lineage>
        <taxon>Bacteria</taxon>
        <taxon>Pseudomonadati</taxon>
        <taxon>Spirochaetota</taxon>
        <taxon>Spirochaetia</taxon>
        <taxon>Leptospirales</taxon>
        <taxon>Leptospiraceae</taxon>
        <taxon>Leptonema</taxon>
    </lineage>
</organism>
<dbReference type="FunFam" id="1.20.58.340:FF:000004">
    <property type="entry name" value="Magnesium transport protein CorA"/>
    <property type="match status" value="1"/>
</dbReference>
<keyword evidence="5 13" id="KW-0812">Transmembrane</keyword>
<dbReference type="GO" id="GO:0015095">
    <property type="term" value="F:magnesium ion transmembrane transporter activity"/>
    <property type="evidence" value="ECO:0007669"/>
    <property type="project" value="TreeGrafter"/>
</dbReference>
<comment type="subcellular location">
    <subcellularLocation>
        <location evidence="1">Cell membrane</location>
        <topology evidence="1">Multi-pass membrane protein</topology>
    </subcellularLocation>
</comment>